<dbReference type="EMBL" id="SMFP01000010">
    <property type="protein sequence ID" value="TDE36255.1"/>
    <property type="molecule type" value="Genomic_DNA"/>
</dbReference>
<comment type="caution">
    <text evidence="1">The sequence shown here is derived from an EMBL/GenBank/DDBJ whole genome shotgun (WGS) entry which is preliminary data.</text>
</comment>
<dbReference type="SUPFAM" id="SSF55961">
    <property type="entry name" value="Bet v1-like"/>
    <property type="match status" value="1"/>
</dbReference>
<dbReference type="InterPro" id="IPR023393">
    <property type="entry name" value="START-like_dom_sf"/>
</dbReference>
<reference evidence="1 2" key="1">
    <citation type="submission" date="2019-03" db="EMBL/GenBank/DDBJ databases">
        <authorList>
            <person name="Zhang S."/>
        </authorList>
    </citation>
    <scope>NUCLEOTIDE SEQUENCE [LARGE SCALE GENOMIC DNA]</scope>
    <source>
        <strain evidence="1 2">S4J41</strain>
    </source>
</reference>
<proteinExistence type="predicted"/>
<evidence type="ECO:0000313" key="2">
    <source>
        <dbReference type="Proteomes" id="UP000294662"/>
    </source>
</evidence>
<accession>A0A4R5ENG2</accession>
<protein>
    <submittedName>
        <fullName evidence="1">SRPBCC family protein</fullName>
    </submittedName>
</protein>
<dbReference type="RefSeq" id="WP_132830367.1">
    <property type="nucleotide sequence ID" value="NZ_SMFP01000010.1"/>
</dbReference>
<organism evidence="1 2">
    <name type="scientific">Antarcticimicrobium sediminis</name>
    <dbReference type="NCBI Taxonomy" id="2546227"/>
    <lineage>
        <taxon>Bacteria</taxon>
        <taxon>Pseudomonadati</taxon>
        <taxon>Pseudomonadota</taxon>
        <taxon>Alphaproteobacteria</taxon>
        <taxon>Rhodobacterales</taxon>
        <taxon>Paracoccaceae</taxon>
        <taxon>Antarcticimicrobium</taxon>
    </lineage>
</organism>
<keyword evidence="2" id="KW-1185">Reference proteome</keyword>
<dbReference type="CDD" id="cd07812">
    <property type="entry name" value="SRPBCC"/>
    <property type="match status" value="1"/>
</dbReference>
<evidence type="ECO:0000313" key="1">
    <source>
        <dbReference type="EMBL" id="TDE36255.1"/>
    </source>
</evidence>
<dbReference type="Gene3D" id="3.30.530.20">
    <property type="match status" value="1"/>
</dbReference>
<dbReference type="AlphaFoldDB" id="A0A4R5ENG2"/>
<dbReference type="OrthoDB" id="7860307at2"/>
<gene>
    <name evidence="1" type="ORF">E1B25_15185</name>
</gene>
<name>A0A4R5ENG2_9RHOB</name>
<sequence length="155" mass="17222">MQFSSKEDIDAPIEAVFAAISDFEMFERSVIRRGIEVERVDDTAAVAPGLAWNAAFDLRGKRRKLHLTLSRFESPEGVEFESESAGLTGLMSVDLVALSPRRTRMAITLNLAPKTLSARLFLQSLKLAKGNLTKRFKLKVADFAKSVEDRQPHSA</sequence>
<dbReference type="Proteomes" id="UP000294662">
    <property type="component" value="Unassembled WGS sequence"/>
</dbReference>